<dbReference type="AlphaFoldDB" id="A0A250DS88"/>
<organism evidence="9 10">
    <name type="scientific">Variovorax boronicumulans</name>
    <dbReference type="NCBI Taxonomy" id="436515"/>
    <lineage>
        <taxon>Bacteria</taxon>
        <taxon>Pseudomonadati</taxon>
        <taxon>Pseudomonadota</taxon>
        <taxon>Betaproteobacteria</taxon>
        <taxon>Burkholderiales</taxon>
        <taxon>Comamonadaceae</taxon>
        <taxon>Variovorax</taxon>
    </lineage>
</organism>
<reference evidence="9 10" key="1">
    <citation type="submission" date="2017-09" db="EMBL/GenBank/DDBJ databases">
        <title>The diverse metabolic capabilities of V. boronicumulans make it an excellent choice for continued studies on novel biodegradation.</title>
        <authorList>
            <person name="Sun S."/>
        </authorList>
    </citation>
    <scope>NUCLEOTIDE SEQUENCE [LARGE SCALE GENOMIC DNA]</scope>
    <source>
        <strain evidence="9 10">J1</strain>
    </source>
</reference>
<sequence>MRLVTARPATPDPVFWMRLRSSLPNDQHVAKVARRMDARLRKELPPQWVPAFDVIMPLKPSVKAMGADWVSWNLGRVDAMRAFEHEHQDILHWTVGDGEVCARARRCANALDDMLNGHALPMSKQDRLDIVLDYCERIGVEKPVATTPEGLIARAVNEQWWRRALRKKVARTVEHAAIKLGVVHHKNGGYASDEACRRRVDQNKRNADLLKRVKMRNEAGQVYSLSELAALSPSNRDIRRGELMTRIRGCEEFADANGHHGLFLTLTCPSRFHAVLSGGKSRWAKPSRNNKYEGDSPRDAQQWLCRMWAKARAKMARKGVAAYGFRVAEPHHDGCPHWHALLWFTTPEQAQLAKEIISGYWLSDAGDEPGAVRNRCKFIAMTRGGAAGYVAKYVAKNIGAEDGGDAGVGQHTDTIDGFEHVMDTREFKGWQRVDAWASTWGIRQFQAIGQPSVTVWREMRRVTKDQIERAQLRLDFGDAAAVKAWWACHKHGDIQASWERYVGAQGGMCRKRREWMLRTAVRVNEGCKNVYDETITRKTVVGVETRAGNWLVSRRQSWASCAGEAAQDKGQREAMGRPWTRFNNCTARLTREPLRQLTQGDRPWAKPFDSEEILPLEPFRPARAGRRAPTAPPKEQIRVIGGERTTFRMPDAGIAAAAALIRQAEVRPATPAAPAPRAIDDASSPEFAALIARVKASAPACAPSRQLATDPPPTGAASPCHAPPPRSYRSHSTSPMRHHWRTRCTSPRPTCQPAPPTCAPPSSACAACSRARPPADVSRGARTRWPSSRPTCSRRPSCASRSCSSGGRHERASSQSPRHPGRQVLRGPGQEEGARQAHCRPHHAAGLRAGRAGAAGASSCWMGHAMSAAQHTPGQVARSNRAEVRNPMLKIPEVREEFEALPPEARAALVAMLRTISRACRESADLAYRKRKPPMYTYWQGLAVNTRHLALAGRATIAKGTEGAA</sequence>
<evidence type="ECO:0000256" key="2">
    <source>
        <dbReference type="ARBA" id="ARBA00009260"/>
    </source>
</evidence>
<comment type="function">
    <text evidence="1">Possible endonuclease which induces a single-strand cut and initiates DNA replication.</text>
</comment>
<gene>
    <name evidence="9" type="ORF">CKY39_31390</name>
</gene>
<dbReference type="KEGG" id="vbo:CKY39_31390"/>
<evidence type="ECO:0000256" key="3">
    <source>
        <dbReference type="ARBA" id="ARBA00022705"/>
    </source>
</evidence>
<dbReference type="GO" id="GO:0004519">
    <property type="term" value="F:endonuclease activity"/>
    <property type="evidence" value="ECO:0007669"/>
    <property type="project" value="UniProtKB-KW"/>
</dbReference>
<dbReference type="Pfam" id="PF05840">
    <property type="entry name" value="Phage_GPA"/>
    <property type="match status" value="1"/>
</dbReference>
<protein>
    <recommendedName>
        <fullName evidence="8">Replication gene A protein-like domain-containing protein</fullName>
    </recommendedName>
</protein>
<dbReference type="Proteomes" id="UP000217154">
    <property type="component" value="Chromosome"/>
</dbReference>
<evidence type="ECO:0000256" key="6">
    <source>
        <dbReference type="ARBA" id="ARBA00022801"/>
    </source>
</evidence>
<name>A0A250DS88_9BURK</name>
<feature type="region of interest" description="Disordered" evidence="7">
    <location>
        <begin position="772"/>
        <end position="841"/>
    </location>
</feature>
<keyword evidence="4" id="KW-0540">Nuclease</keyword>
<proteinExistence type="inferred from homology"/>
<keyword evidence="5" id="KW-0255">Endonuclease</keyword>
<comment type="similarity">
    <text evidence="2">Belongs to the phage GPA family.</text>
</comment>
<dbReference type="InterPro" id="IPR008766">
    <property type="entry name" value="Replication_gene_A-like"/>
</dbReference>
<feature type="domain" description="Replication gene A protein-like" evidence="8">
    <location>
        <begin position="147"/>
        <end position="399"/>
    </location>
</feature>
<evidence type="ECO:0000256" key="7">
    <source>
        <dbReference type="SAM" id="MobiDB-lite"/>
    </source>
</evidence>
<feature type="compositionally biased region" description="Low complexity" evidence="7">
    <location>
        <begin position="783"/>
        <end position="805"/>
    </location>
</feature>
<keyword evidence="3" id="KW-0235">DNA replication</keyword>
<evidence type="ECO:0000259" key="8">
    <source>
        <dbReference type="Pfam" id="PF05840"/>
    </source>
</evidence>
<feature type="region of interest" description="Disordered" evidence="7">
    <location>
        <begin position="702"/>
        <end position="756"/>
    </location>
</feature>
<evidence type="ECO:0000313" key="9">
    <source>
        <dbReference type="EMBL" id="ATA57230.1"/>
    </source>
</evidence>
<evidence type="ECO:0000256" key="1">
    <source>
        <dbReference type="ARBA" id="ARBA00003293"/>
    </source>
</evidence>
<dbReference type="EMBL" id="CP023284">
    <property type="protein sequence ID" value="ATA57230.1"/>
    <property type="molecule type" value="Genomic_DNA"/>
</dbReference>
<dbReference type="GO" id="GO:0006260">
    <property type="term" value="P:DNA replication"/>
    <property type="evidence" value="ECO:0007669"/>
    <property type="project" value="UniProtKB-KW"/>
</dbReference>
<dbReference type="GO" id="GO:0016787">
    <property type="term" value="F:hydrolase activity"/>
    <property type="evidence" value="ECO:0007669"/>
    <property type="project" value="UniProtKB-KW"/>
</dbReference>
<evidence type="ECO:0000256" key="5">
    <source>
        <dbReference type="ARBA" id="ARBA00022759"/>
    </source>
</evidence>
<dbReference type="RefSeq" id="WP_095747188.1">
    <property type="nucleotide sequence ID" value="NZ_CP023284.1"/>
</dbReference>
<keyword evidence="6" id="KW-0378">Hydrolase</keyword>
<evidence type="ECO:0000256" key="4">
    <source>
        <dbReference type="ARBA" id="ARBA00022722"/>
    </source>
</evidence>
<accession>A0A250DS88</accession>
<evidence type="ECO:0000313" key="10">
    <source>
        <dbReference type="Proteomes" id="UP000217154"/>
    </source>
</evidence>